<dbReference type="OrthoDB" id="1005072at2"/>
<dbReference type="EMBL" id="PYAW01000003">
    <property type="protein sequence ID" value="PSL46809.1"/>
    <property type="molecule type" value="Genomic_DNA"/>
</dbReference>
<organism evidence="1 2">
    <name type="scientific">Chitinophaga niastensis</name>
    <dbReference type="NCBI Taxonomy" id="536980"/>
    <lineage>
        <taxon>Bacteria</taxon>
        <taxon>Pseudomonadati</taxon>
        <taxon>Bacteroidota</taxon>
        <taxon>Chitinophagia</taxon>
        <taxon>Chitinophagales</taxon>
        <taxon>Chitinophagaceae</taxon>
        <taxon>Chitinophaga</taxon>
    </lineage>
</organism>
<reference evidence="1 2" key="1">
    <citation type="submission" date="2018-03" db="EMBL/GenBank/DDBJ databases">
        <title>Genomic Encyclopedia of Archaeal and Bacterial Type Strains, Phase II (KMG-II): from individual species to whole genera.</title>
        <authorList>
            <person name="Goeker M."/>
        </authorList>
    </citation>
    <scope>NUCLEOTIDE SEQUENCE [LARGE SCALE GENOMIC DNA]</scope>
    <source>
        <strain evidence="1 2">DSM 24859</strain>
    </source>
</reference>
<sequence length="427" mass="49843">MQVNPLLSEELFQHIWALRLFRQDGLKTTSGEPVQILYPGLHNHNGGPDFTAAKIKIGNTLWVGQVELHLKTSDWFRHGHQHNAQYQRIILHVVFEHDTVAHIVGGAPCIELQQYIPKLLLQRYEQLRQSSPFIPCADCVSRIPHLTWLSWKERLLAERWERKMSGLHAWLQCSNYNWEEVCYWAVAQSYGTPVNALPFLQVAQSLPWQLLMRYRHQPLLIEALLFGQAGMLDQPFIDVYPLQLQQEFAHLQHKYKLRPIAPHLWNWLRMRPAAFPTIRLATFAMLLQHTSHLFSRILEATSIRELEQLFFVQPSAYWHQHYRFGHMVTKAQHPGKQAVHNILINTVLPLLFLYGQQKHLRYYQEKALHFLQQLPAEKNKITNSWVKLGVSQESALESQALLQLKQYYCDEKRCLQCAIGVKILSGG</sequence>
<dbReference type="Pfam" id="PF11013">
    <property type="entry name" value="DUF2851"/>
    <property type="match status" value="1"/>
</dbReference>
<protein>
    <submittedName>
        <fullName evidence="1">Uncharacterized protein DUF2851</fullName>
    </submittedName>
</protein>
<dbReference type="RefSeq" id="WP_106529562.1">
    <property type="nucleotide sequence ID" value="NZ_PYAW01000003.1"/>
</dbReference>
<evidence type="ECO:0000313" key="1">
    <source>
        <dbReference type="EMBL" id="PSL46809.1"/>
    </source>
</evidence>
<gene>
    <name evidence="1" type="ORF">CLV51_103791</name>
</gene>
<dbReference type="Proteomes" id="UP000240971">
    <property type="component" value="Unassembled WGS sequence"/>
</dbReference>
<accession>A0A2P8HKR8</accession>
<keyword evidence="2" id="KW-1185">Reference proteome</keyword>
<dbReference type="InterPro" id="IPR021272">
    <property type="entry name" value="DUF2851"/>
</dbReference>
<proteinExistence type="predicted"/>
<comment type="caution">
    <text evidence="1">The sequence shown here is derived from an EMBL/GenBank/DDBJ whole genome shotgun (WGS) entry which is preliminary data.</text>
</comment>
<evidence type="ECO:0000313" key="2">
    <source>
        <dbReference type="Proteomes" id="UP000240971"/>
    </source>
</evidence>
<name>A0A2P8HKR8_CHINA</name>
<dbReference type="AlphaFoldDB" id="A0A2P8HKR8"/>